<name>A0A284RHY9_ARMOS</name>
<organism evidence="3 4">
    <name type="scientific">Armillaria ostoyae</name>
    <name type="common">Armillaria root rot fungus</name>
    <dbReference type="NCBI Taxonomy" id="47428"/>
    <lineage>
        <taxon>Eukaryota</taxon>
        <taxon>Fungi</taxon>
        <taxon>Dikarya</taxon>
        <taxon>Basidiomycota</taxon>
        <taxon>Agaricomycotina</taxon>
        <taxon>Agaricomycetes</taxon>
        <taxon>Agaricomycetidae</taxon>
        <taxon>Agaricales</taxon>
        <taxon>Marasmiineae</taxon>
        <taxon>Physalacriaceae</taxon>
        <taxon>Armillaria</taxon>
    </lineage>
</organism>
<dbReference type="Gene3D" id="3.40.50.300">
    <property type="entry name" value="P-loop containing nucleotide triphosphate hydrolases"/>
    <property type="match status" value="3"/>
</dbReference>
<dbReference type="GO" id="GO:0031048">
    <property type="term" value="P:regulatory ncRNA-mediated heterochromatin formation"/>
    <property type="evidence" value="ECO:0007669"/>
    <property type="project" value="TreeGrafter"/>
</dbReference>
<gene>
    <name evidence="3" type="ORF">ARMOST_11737</name>
</gene>
<dbReference type="CDD" id="cd17936">
    <property type="entry name" value="EEXXEc_NFX1"/>
    <property type="match status" value="1"/>
</dbReference>
<dbReference type="PANTHER" id="PTHR10887">
    <property type="entry name" value="DNA2/NAM7 HELICASE FAMILY"/>
    <property type="match status" value="1"/>
</dbReference>
<dbReference type="STRING" id="47428.A0A284RHY9"/>
<evidence type="ECO:0000313" key="4">
    <source>
        <dbReference type="Proteomes" id="UP000219338"/>
    </source>
</evidence>
<feature type="region of interest" description="Disordered" evidence="1">
    <location>
        <begin position="1168"/>
        <end position="1212"/>
    </location>
</feature>
<dbReference type="InterPro" id="IPR047187">
    <property type="entry name" value="SF1_C_Upf1"/>
</dbReference>
<dbReference type="InterPro" id="IPR045055">
    <property type="entry name" value="DNA2/NAM7-like"/>
</dbReference>
<evidence type="ECO:0000259" key="2">
    <source>
        <dbReference type="PROSITE" id="PS51366"/>
    </source>
</evidence>
<dbReference type="InterPro" id="IPR016024">
    <property type="entry name" value="ARM-type_fold"/>
</dbReference>
<accession>A0A284RHY9</accession>
<dbReference type="InterPro" id="IPR027417">
    <property type="entry name" value="P-loop_NTPase"/>
</dbReference>
<dbReference type="OMA" id="TFTQARK"/>
<sequence length="1392" mass="157339">MSNDLDARTARLRRIFDNVLQGKQSLENQTSSQLFLQALCLQADPPACIDKILASKVGLSSLRTAFQSNTTMAFLNGLATDALIYLQNPDIKAISCGQFLTKILLAIVDPPIFWDVLVEAFKANQLSQKAQQCFGWLLHQLIVIRSDGVSPYIPLAEEMVPLFASSPHLCVRTMAQKIHCIISLASVSPMVFHGDLHPGGRHDNDLPDFRQIAILPTPDEIASTEAPFLRPSWALDDPSTESHREALYLDNQFRLMREDMIHELRGELRIALGKQTGRKHRGFVVDRMKIIGVSLGDGLRRKNKFAITFQCEDALPQLRGLDSHAQRRAYLKKNTRLLKHQSLTCLMVGETVLAFPCVRRDEELLAKNPPEIVLELEGEVPITSLLLKAKPTTLFKILQIDTALFAYEPVLNALKRIQALPLARELLFWKEDDAMGRPDHPAGLGEAISILDKSTGQDLRDVMSLDKSIVLDQSQMNALLSGLTQKVSIIQGPPGTGKSFIGALLAKIIHDYSDLKILVVCYTNHALDQFLEDLLDVGIPIEQMVRMGGKHTPRTKSMALQYQQSPTRFTSVDHSVIDRCKREIEQLSKILERFFSENLQQEISIKNLMAYLEHRQQAFYEAVQVPTSEDGMKVADEKGRAVDKYYLLRRWKAGRDAGVFQNEQNICDASNIWTMDKETRQVYLSQWEERVRKLVGRKLCRHILRYNDLIDQLTRKFREKDAAVLRSKQIIGCTTTAAAKYSLDLQAAAPDVVLVEEAGEILESHVVTALGKAAKQLILIGDHKQLRPKVNNHELTVEKGEGYDLNRSLFERLVLKGYPHQTLHTQHRMRPEISALVRHLTYPDLLDAPKTQDRPPIRGLLDNVVFINHNHLEDGCLQIMDCHDLGSSSSKQNLFETKMVLKIVKYLAQQGYGSSQMVVLTPYLAQLHKLQRALKNEMDPVLNDLDSHELIRAGLLTPEEAMSRKPSFLRLATIDNYQGEESDIVIVSLTRSNLDHDIGFMSAPERVNVLLSRARDGLIMIGNSDTFTQARKGKAVWQQLFAMLRDRGHIYDGLPVKCEQHPYRTALLSTELQFEKDCPDGGCLEPWQVSHYSLSITLRTHWYSSNAKLNCGLHACPSLCHRLQDHSKMRCRQKITSQCLEGHFQSRECSEHALQCCRRCTNTGPIQQEELGRKPDRNPLSLDWRTAGQTSTLDARRGLPSSHGYCGDARKKNPFTLQDRENFSSLRKATAQAPSPERTTPFLYPRSRPSELETSSFDSDDDTTETSKTKSNQMGPADAKKNIEWGVDDFFVTRTLAKAEGYFSLLPSRFHYLFVEKLILRAAKSKKADAQLVAELFASVSSKHLSSREVFEKGFRRATKHSGDIAIDHPMAPELIDFMMHTIIDVYCSLDW</sequence>
<dbReference type="PROSITE" id="PS51366">
    <property type="entry name" value="MI"/>
    <property type="match status" value="1"/>
</dbReference>
<keyword evidence="4" id="KW-1185">Reference proteome</keyword>
<dbReference type="InterPro" id="IPR041677">
    <property type="entry name" value="DNA2/NAM7_AAA_11"/>
</dbReference>
<dbReference type="InterPro" id="IPR041679">
    <property type="entry name" value="DNA2/NAM7-like_C"/>
</dbReference>
<dbReference type="CDD" id="cd18808">
    <property type="entry name" value="SF1_C_Upf1"/>
    <property type="match status" value="1"/>
</dbReference>
<dbReference type="Gene3D" id="1.25.40.180">
    <property type="match status" value="1"/>
</dbReference>
<dbReference type="OrthoDB" id="2423195at2759"/>
<evidence type="ECO:0000256" key="1">
    <source>
        <dbReference type="SAM" id="MobiDB-lite"/>
    </source>
</evidence>
<dbReference type="Proteomes" id="UP000219338">
    <property type="component" value="Unassembled WGS sequence"/>
</dbReference>
<dbReference type="FunFam" id="3.40.50.300:FF:001660">
    <property type="entry name" value="NF-X1 finger and helicase protein, putative"/>
    <property type="match status" value="1"/>
</dbReference>
<dbReference type="EMBL" id="FUEG01000009">
    <property type="protein sequence ID" value="SJL08374.1"/>
    <property type="molecule type" value="Genomic_DNA"/>
</dbReference>
<dbReference type="SUPFAM" id="SSF48371">
    <property type="entry name" value="ARM repeat"/>
    <property type="match status" value="1"/>
</dbReference>
<dbReference type="GO" id="GO:0004386">
    <property type="term" value="F:helicase activity"/>
    <property type="evidence" value="ECO:0007669"/>
    <property type="project" value="InterPro"/>
</dbReference>
<dbReference type="SUPFAM" id="SSF52540">
    <property type="entry name" value="P-loop containing nucleoside triphosphate hydrolases"/>
    <property type="match status" value="1"/>
</dbReference>
<evidence type="ECO:0000313" key="3">
    <source>
        <dbReference type="EMBL" id="SJL08374.1"/>
    </source>
</evidence>
<protein>
    <recommendedName>
        <fullName evidence="2">MI domain-containing protein</fullName>
    </recommendedName>
</protein>
<dbReference type="PANTHER" id="PTHR10887:SF341">
    <property type="entry name" value="NFX1-TYPE ZINC FINGER-CONTAINING PROTEIN 1"/>
    <property type="match status" value="1"/>
</dbReference>
<dbReference type="GO" id="GO:0031380">
    <property type="term" value="C:nuclear RNA-directed RNA polymerase complex"/>
    <property type="evidence" value="ECO:0007669"/>
    <property type="project" value="TreeGrafter"/>
</dbReference>
<dbReference type="Pfam" id="PF13087">
    <property type="entry name" value="AAA_12"/>
    <property type="match status" value="1"/>
</dbReference>
<feature type="domain" description="MI" evidence="2">
    <location>
        <begin position="1278"/>
        <end position="1392"/>
    </location>
</feature>
<proteinExistence type="predicted"/>
<dbReference type="Pfam" id="PF13086">
    <property type="entry name" value="AAA_11"/>
    <property type="match status" value="1"/>
</dbReference>
<dbReference type="InterPro" id="IPR003891">
    <property type="entry name" value="Initiation_fac_eIF4g_MI"/>
</dbReference>
<feature type="region of interest" description="Disordered" evidence="1">
    <location>
        <begin position="1225"/>
        <end position="1277"/>
    </location>
</feature>
<reference evidence="4" key="1">
    <citation type="journal article" date="2017" name="Nat. Ecol. Evol.">
        <title>Genome expansion and lineage-specific genetic innovations in the forest pathogenic fungi Armillaria.</title>
        <authorList>
            <person name="Sipos G."/>
            <person name="Prasanna A.N."/>
            <person name="Walter M.C."/>
            <person name="O'Connor E."/>
            <person name="Balint B."/>
            <person name="Krizsan K."/>
            <person name="Kiss B."/>
            <person name="Hess J."/>
            <person name="Varga T."/>
            <person name="Slot J."/>
            <person name="Riley R."/>
            <person name="Boka B."/>
            <person name="Rigling D."/>
            <person name="Barry K."/>
            <person name="Lee J."/>
            <person name="Mihaltcheva S."/>
            <person name="LaButti K."/>
            <person name="Lipzen A."/>
            <person name="Waldron R."/>
            <person name="Moloney N.M."/>
            <person name="Sperisen C."/>
            <person name="Kredics L."/>
            <person name="Vagvoelgyi C."/>
            <person name="Patrignani A."/>
            <person name="Fitzpatrick D."/>
            <person name="Nagy I."/>
            <person name="Doyle S."/>
            <person name="Anderson J.B."/>
            <person name="Grigoriev I.V."/>
            <person name="Gueldener U."/>
            <person name="Muensterkoetter M."/>
            <person name="Nagy L.G."/>
        </authorList>
    </citation>
    <scope>NUCLEOTIDE SEQUENCE [LARGE SCALE GENOMIC DNA]</scope>
    <source>
        <strain evidence="4">C18/9</strain>
    </source>
</reference>